<dbReference type="Proteomes" id="UP000320333">
    <property type="component" value="Unassembled WGS sequence"/>
</dbReference>
<dbReference type="PANTHER" id="PTHR13239">
    <property type="entry name" value="PROTEIN REQUIRED FOR HYPHAL ANASTOMOSIS HAM-2"/>
    <property type="match status" value="1"/>
</dbReference>
<dbReference type="STRING" id="246404.A0A507EX50"/>
<dbReference type="GO" id="GO:0007010">
    <property type="term" value="P:cytoskeleton organization"/>
    <property type="evidence" value="ECO:0007669"/>
    <property type="project" value="TreeGrafter"/>
</dbReference>
<dbReference type="InterPro" id="IPR040185">
    <property type="entry name" value="Far11/STRP"/>
</dbReference>
<proteinExistence type="predicted"/>
<gene>
    <name evidence="4" type="ORF">CcCBS67573_g07150</name>
</gene>
<protein>
    <recommendedName>
        <fullName evidence="6">Far11/STRP C-terminal domain-containing protein</fullName>
    </recommendedName>
</protein>
<evidence type="ECO:0008006" key="6">
    <source>
        <dbReference type="Google" id="ProtNLM"/>
    </source>
</evidence>
<dbReference type="SMART" id="SM01292">
    <property type="entry name" value="N1221"/>
    <property type="match status" value="1"/>
</dbReference>
<feature type="compositionally biased region" description="Pro residues" evidence="1">
    <location>
        <begin position="824"/>
        <end position="833"/>
    </location>
</feature>
<dbReference type="AlphaFoldDB" id="A0A507EX50"/>
<dbReference type="OrthoDB" id="18234at2759"/>
<dbReference type="EMBL" id="QEAP01000352">
    <property type="protein sequence ID" value="TPX68474.1"/>
    <property type="molecule type" value="Genomic_DNA"/>
</dbReference>
<evidence type="ECO:0000313" key="4">
    <source>
        <dbReference type="EMBL" id="TPX68474.1"/>
    </source>
</evidence>
<name>A0A507EX50_9FUNG</name>
<dbReference type="PANTHER" id="PTHR13239:SF4">
    <property type="entry name" value="AT25231P"/>
    <property type="match status" value="1"/>
</dbReference>
<feature type="domain" description="Far11/STRP N-terminal" evidence="2">
    <location>
        <begin position="49"/>
        <end position="346"/>
    </location>
</feature>
<feature type="compositionally biased region" description="Low complexity" evidence="1">
    <location>
        <begin position="372"/>
        <end position="394"/>
    </location>
</feature>
<feature type="compositionally biased region" description="Low complexity" evidence="1">
    <location>
        <begin position="221"/>
        <end position="233"/>
    </location>
</feature>
<comment type="caution">
    <text evidence="4">The sequence shown here is derived from an EMBL/GenBank/DDBJ whole genome shotgun (WGS) entry which is preliminary data.</text>
</comment>
<dbReference type="Pfam" id="PF07923">
    <property type="entry name" value="N1221"/>
    <property type="match status" value="2"/>
</dbReference>
<feature type="region of interest" description="Disordered" evidence="1">
    <location>
        <begin position="1"/>
        <end position="39"/>
    </location>
</feature>
<dbReference type="SMART" id="SM01293">
    <property type="entry name" value="DUF3402"/>
    <property type="match status" value="1"/>
</dbReference>
<accession>A0A507EX50</accession>
<feature type="region of interest" description="Disordered" evidence="1">
    <location>
        <begin position="218"/>
        <end position="240"/>
    </location>
</feature>
<reference evidence="4 5" key="1">
    <citation type="journal article" date="2019" name="Sci. Rep.">
        <title>Comparative genomics of chytrid fungi reveal insights into the obligate biotrophic and pathogenic lifestyle of Synchytrium endobioticum.</title>
        <authorList>
            <person name="van de Vossenberg B.T.L.H."/>
            <person name="Warris S."/>
            <person name="Nguyen H.D.T."/>
            <person name="van Gent-Pelzer M.P.E."/>
            <person name="Joly D.L."/>
            <person name="van de Geest H.C."/>
            <person name="Bonants P.J.M."/>
            <person name="Smith D.S."/>
            <person name="Levesque C.A."/>
            <person name="van der Lee T.A.J."/>
        </authorList>
    </citation>
    <scope>NUCLEOTIDE SEQUENCE [LARGE SCALE GENOMIC DNA]</scope>
    <source>
        <strain evidence="4 5">CBS 675.73</strain>
    </source>
</reference>
<organism evidence="4 5">
    <name type="scientific">Chytriomyces confervae</name>
    <dbReference type="NCBI Taxonomy" id="246404"/>
    <lineage>
        <taxon>Eukaryota</taxon>
        <taxon>Fungi</taxon>
        <taxon>Fungi incertae sedis</taxon>
        <taxon>Chytridiomycota</taxon>
        <taxon>Chytridiomycota incertae sedis</taxon>
        <taxon>Chytridiomycetes</taxon>
        <taxon>Chytridiales</taxon>
        <taxon>Chytriomycetaceae</taxon>
        <taxon>Chytriomyces</taxon>
    </lineage>
</organism>
<dbReference type="InterPro" id="IPR021819">
    <property type="entry name" value="Far11/STRP_C"/>
</dbReference>
<dbReference type="Pfam" id="PF11882">
    <property type="entry name" value="DUF3402"/>
    <property type="match status" value="2"/>
</dbReference>
<dbReference type="GO" id="GO:0005829">
    <property type="term" value="C:cytosol"/>
    <property type="evidence" value="ECO:0007669"/>
    <property type="project" value="TreeGrafter"/>
</dbReference>
<feature type="domain" description="Far11/STRP C-terminal" evidence="3">
    <location>
        <begin position="418"/>
        <end position="922"/>
    </location>
</feature>
<feature type="region of interest" description="Disordered" evidence="1">
    <location>
        <begin position="824"/>
        <end position="846"/>
    </location>
</feature>
<evidence type="ECO:0000313" key="5">
    <source>
        <dbReference type="Proteomes" id="UP000320333"/>
    </source>
</evidence>
<sequence length="1019" mass="110951">MQRKARSSSLSGPGARTIALGWKEEEGATSPNGSTEKDKSTITITVENYADCDSFENELDEFFGLGDAQIRKDCLKESCGDEVVMLETLLEGRRSYRIQAARALLYVAMGRYASSSAKDKVTLSAAIVDSNAHLLSLGAFSYYRAALKLVSSQLEALIANLGNSSVSQEDLRLDIENAHYETTIYLSLLYLLITANHNDPELVEILCECDPDAAFDPPPSAASAAASANNSNNEGTNTGNGFVKAKSGRLPFAIELFEIVSVLAEGNRKLYPVKKLLLLLWKVLLVTVGNSGALKQLKNAGRAREGLPPVPQDTYAKATPQDFHNFNLLTTQKYPAYFTPSISDLKSPALIPDPLSSVARRAIINPLPPPSSNAASTSLQGSSANGASNSNPLSNDGGLSGSVITSTIQPVASDSLLPCAFEESLDLLYKKMYIGLREVQISREIVELEGVKRRAAEGVASGTGAGGFDFPSTGGGVTWRDTAYKGQVDLGLQRVEELYRYLSPNITIHIGMLIRLLYYVNLGNELNSKNENSLEKMPSPLADDQVSSADANVSSQEDAKSKHQDALEAADVIRHREMVTKAISGILLILLKSIKCDDVLKFEYICQLLVDNNCAILILKMLSIWFQNPVQAAMAATTTGGVGSHPERSDSLSPAAISGANLLKERDDPKELNFFDAILGTTNVISQPPIDLQTLKGSWRNFFTTINLLRILQKITKRKTHRIMALVQWKASAVLKRIIKVPNTGLQTYALKLLKSQIPLLGKKWRSSNMKVITSIYLHLRPNLVEEYLSGDSDTDADEALTQEQYLRSLIACFHHRVYPEIYPPPAPVPQPPSSDGKEGQANFLHDSGHDELESMILSTKAAGSYNESVGYGGASNSSTFHALLGRNRYAEQVAKLHRNRSTLTTTTQQPSKVDADFEDNYQTWLREEIFGDAISPLDSCDALDQEDDMDLWQRSKAPKGVGYGIRVPVVVDEFDWPFGEGAADHVAHVTTGALHVGGDGFYAPAPTPMASPGRNKFG</sequence>
<keyword evidence="5" id="KW-1185">Reference proteome</keyword>
<evidence type="ECO:0000259" key="2">
    <source>
        <dbReference type="SMART" id="SM01292"/>
    </source>
</evidence>
<feature type="compositionally biased region" description="Polar residues" evidence="1">
    <location>
        <begin position="545"/>
        <end position="556"/>
    </location>
</feature>
<feature type="region of interest" description="Disordered" evidence="1">
    <location>
        <begin position="369"/>
        <end position="394"/>
    </location>
</feature>
<evidence type="ECO:0000259" key="3">
    <source>
        <dbReference type="SMART" id="SM01293"/>
    </source>
</evidence>
<feature type="region of interest" description="Disordered" evidence="1">
    <location>
        <begin position="531"/>
        <end position="562"/>
    </location>
</feature>
<evidence type="ECO:0000256" key="1">
    <source>
        <dbReference type="SAM" id="MobiDB-lite"/>
    </source>
</evidence>
<dbReference type="InterPro" id="IPR012486">
    <property type="entry name" value="Far11/STRP_N"/>
</dbReference>